<keyword evidence="4 6" id="KW-1133">Transmembrane helix</keyword>
<dbReference type="Proteomes" id="UP000216361">
    <property type="component" value="Unassembled WGS sequence"/>
</dbReference>
<comment type="caution">
    <text evidence="7">The sequence shown here is derived from an EMBL/GenBank/DDBJ whole genome shotgun (WGS) entry which is preliminary data.</text>
</comment>
<keyword evidence="3 6" id="KW-0812">Transmembrane</keyword>
<dbReference type="PANTHER" id="PTHR30086:SF20">
    <property type="entry name" value="ARGININE EXPORTER PROTEIN ARGO-RELATED"/>
    <property type="match status" value="1"/>
</dbReference>
<gene>
    <name evidence="7" type="ORF">CHR90_18265</name>
</gene>
<reference evidence="7 8" key="1">
    <citation type="submission" date="2017-07" db="EMBL/GenBank/DDBJ databases">
        <title>Elstera cyanobacteriorum sp. nov., a novel bacterium isolated from cyanobacterial aggregates in a eutrophic lake.</title>
        <authorList>
            <person name="Cai H."/>
        </authorList>
    </citation>
    <scope>NUCLEOTIDE SEQUENCE [LARGE SCALE GENOMIC DNA]</scope>
    <source>
        <strain evidence="7 8">TH019</strain>
    </source>
</reference>
<dbReference type="PANTHER" id="PTHR30086">
    <property type="entry name" value="ARGININE EXPORTER PROTEIN ARGO"/>
    <property type="match status" value="1"/>
</dbReference>
<evidence type="ECO:0000256" key="1">
    <source>
        <dbReference type="ARBA" id="ARBA00004651"/>
    </source>
</evidence>
<dbReference type="RefSeq" id="WP_094410551.1">
    <property type="nucleotide sequence ID" value="NZ_BMJZ01000003.1"/>
</dbReference>
<dbReference type="GO" id="GO:0005886">
    <property type="term" value="C:plasma membrane"/>
    <property type="evidence" value="ECO:0007669"/>
    <property type="project" value="UniProtKB-SubCell"/>
</dbReference>
<dbReference type="Pfam" id="PF01810">
    <property type="entry name" value="LysE"/>
    <property type="match status" value="1"/>
</dbReference>
<feature type="transmembrane region" description="Helical" evidence="6">
    <location>
        <begin position="68"/>
        <end position="89"/>
    </location>
</feature>
<keyword evidence="2" id="KW-1003">Cell membrane</keyword>
<keyword evidence="8" id="KW-1185">Reference proteome</keyword>
<name>A0A255XIV8_9PROT</name>
<organism evidence="7 8">
    <name type="scientific">Elstera cyanobacteriorum</name>
    <dbReference type="NCBI Taxonomy" id="2022747"/>
    <lineage>
        <taxon>Bacteria</taxon>
        <taxon>Pseudomonadati</taxon>
        <taxon>Pseudomonadota</taxon>
        <taxon>Alphaproteobacteria</taxon>
        <taxon>Rhodospirillales</taxon>
        <taxon>Rhodospirillaceae</taxon>
        <taxon>Elstera</taxon>
    </lineage>
</organism>
<comment type="subcellular location">
    <subcellularLocation>
        <location evidence="1">Cell membrane</location>
        <topology evidence="1">Multi-pass membrane protein</topology>
    </subcellularLocation>
</comment>
<evidence type="ECO:0000256" key="6">
    <source>
        <dbReference type="SAM" id="Phobius"/>
    </source>
</evidence>
<evidence type="ECO:0000256" key="2">
    <source>
        <dbReference type="ARBA" id="ARBA00022475"/>
    </source>
</evidence>
<dbReference type="GO" id="GO:0015171">
    <property type="term" value="F:amino acid transmembrane transporter activity"/>
    <property type="evidence" value="ECO:0007669"/>
    <property type="project" value="TreeGrafter"/>
</dbReference>
<sequence length="203" mass="21447">MSVEALTAGFGLGGSLIVAIGAQNAFVLRQGLRRQHPLPIAFLCFAIDAVLILAGSLGLGSLVQEIPLLLMAVRWAGAVFLFAYAALALKRAFHPAALAAEGQGEASLKSALLTVLAVSLLNPHVYLDTVVLLGSLAGRYGWDDRRWFILGAMVASFLWFHGLALGARWLAPLFAKPITWRLLDGLIAAVMATLGLSLALGAF</sequence>
<evidence type="ECO:0000256" key="4">
    <source>
        <dbReference type="ARBA" id="ARBA00022989"/>
    </source>
</evidence>
<dbReference type="OrthoDB" id="5638726at2"/>
<evidence type="ECO:0000313" key="7">
    <source>
        <dbReference type="EMBL" id="OYQ16913.1"/>
    </source>
</evidence>
<evidence type="ECO:0000256" key="3">
    <source>
        <dbReference type="ARBA" id="ARBA00022692"/>
    </source>
</evidence>
<feature type="transmembrane region" description="Helical" evidence="6">
    <location>
        <begin position="40"/>
        <end position="62"/>
    </location>
</feature>
<accession>A0A255XIV8</accession>
<evidence type="ECO:0000256" key="5">
    <source>
        <dbReference type="ARBA" id="ARBA00023136"/>
    </source>
</evidence>
<protein>
    <submittedName>
        <fullName evidence="7">Amino acid transporter</fullName>
    </submittedName>
</protein>
<proteinExistence type="predicted"/>
<evidence type="ECO:0000313" key="8">
    <source>
        <dbReference type="Proteomes" id="UP000216361"/>
    </source>
</evidence>
<dbReference type="AlphaFoldDB" id="A0A255XIV8"/>
<dbReference type="EMBL" id="NOXS01000035">
    <property type="protein sequence ID" value="OYQ16913.1"/>
    <property type="molecule type" value="Genomic_DNA"/>
</dbReference>
<dbReference type="InterPro" id="IPR001123">
    <property type="entry name" value="LeuE-type"/>
</dbReference>
<keyword evidence="5 6" id="KW-0472">Membrane</keyword>
<feature type="transmembrane region" description="Helical" evidence="6">
    <location>
        <begin position="6"/>
        <end position="28"/>
    </location>
</feature>
<feature type="transmembrane region" description="Helical" evidence="6">
    <location>
        <begin position="147"/>
        <end position="170"/>
    </location>
</feature>
<feature type="transmembrane region" description="Helical" evidence="6">
    <location>
        <begin position="182"/>
        <end position="202"/>
    </location>
</feature>